<keyword evidence="1" id="KW-0805">Transcription regulation</keyword>
<accession>A0ABR9M2L2</accession>
<comment type="caution">
    <text evidence="6">The sequence shown here is derived from an EMBL/GenBank/DDBJ whole genome shotgun (WGS) entry which is preliminary data.</text>
</comment>
<dbReference type="Pfam" id="PF01037">
    <property type="entry name" value="AsnC_trans_reg"/>
    <property type="match status" value="1"/>
</dbReference>
<dbReference type="Pfam" id="PF13404">
    <property type="entry name" value="HTH_AsnC-type"/>
    <property type="match status" value="1"/>
</dbReference>
<dbReference type="EMBL" id="JADBEK010000001">
    <property type="protein sequence ID" value="MBE1586723.1"/>
    <property type="molecule type" value="Genomic_DNA"/>
</dbReference>
<evidence type="ECO:0000256" key="1">
    <source>
        <dbReference type="ARBA" id="ARBA00023015"/>
    </source>
</evidence>
<feature type="domain" description="HTH asnC-type" evidence="5">
    <location>
        <begin position="13"/>
        <end position="53"/>
    </location>
</feature>
<dbReference type="GO" id="GO:0003677">
    <property type="term" value="F:DNA binding"/>
    <property type="evidence" value="ECO:0007669"/>
    <property type="project" value="UniProtKB-KW"/>
</dbReference>
<reference evidence="6 7" key="1">
    <citation type="submission" date="2020-10" db="EMBL/GenBank/DDBJ databases">
        <title>Sequencing the genomes of 1000 actinobacteria strains.</title>
        <authorList>
            <person name="Klenk H.-P."/>
        </authorList>
    </citation>
    <scope>NUCLEOTIDE SEQUENCE [LARGE SCALE GENOMIC DNA]</scope>
    <source>
        <strain evidence="6 7">DSM 43173</strain>
    </source>
</reference>
<name>A0ABR9M2L2_9ACTN</name>
<evidence type="ECO:0000256" key="3">
    <source>
        <dbReference type="ARBA" id="ARBA00023163"/>
    </source>
</evidence>
<dbReference type="InterPro" id="IPR019888">
    <property type="entry name" value="Tscrpt_reg_AsnC-like"/>
</dbReference>
<proteinExistence type="predicted"/>
<dbReference type="InterPro" id="IPR036388">
    <property type="entry name" value="WH-like_DNA-bd_sf"/>
</dbReference>
<evidence type="ECO:0000313" key="6">
    <source>
        <dbReference type="EMBL" id="MBE1586723.1"/>
    </source>
</evidence>
<dbReference type="PANTHER" id="PTHR30154:SF34">
    <property type="entry name" value="TRANSCRIPTIONAL REGULATOR AZLB"/>
    <property type="match status" value="1"/>
</dbReference>
<keyword evidence="2 6" id="KW-0238">DNA-binding</keyword>
<dbReference type="InterPro" id="IPR019887">
    <property type="entry name" value="Tscrpt_reg_AsnC/Lrp_C"/>
</dbReference>
<dbReference type="InterPro" id="IPR036390">
    <property type="entry name" value="WH_DNA-bd_sf"/>
</dbReference>
<evidence type="ECO:0000259" key="4">
    <source>
        <dbReference type="Pfam" id="PF01037"/>
    </source>
</evidence>
<dbReference type="PANTHER" id="PTHR30154">
    <property type="entry name" value="LEUCINE-RESPONSIVE REGULATORY PROTEIN"/>
    <property type="match status" value="1"/>
</dbReference>
<dbReference type="SUPFAM" id="SSF54909">
    <property type="entry name" value="Dimeric alpha+beta barrel"/>
    <property type="match status" value="2"/>
</dbReference>
<keyword evidence="7" id="KW-1185">Reference proteome</keyword>
<evidence type="ECO:0000256" key="2">
    <source>
        <dbReference type="ARBA" id="ARBA00023125"/>
    </source>
</evidence>
<sequence>MDEEDINPQIRGLDEIDRRLIHALQIHPRARWAAIAPIVGVDPVTLSRRWERLSGDGLAWITGHPGADARGPSAILEVESHPGSTLEIARALAADREAFTVDLTAGGRDMLVIVGAKSLDALGEYVMTRMSRLEGVRTTRTHLLSSPFTDAGQWRLRSLSAAEVAAVKRTVSADTPAPARIDPQLERELLKLLGVNGRVTIASMARVLDVSERRVRETMAALASSGRLVVRLDLARAHSGWPVHAWYFLRVPARLTARAGAALAGISEIRLAVSTIGPSNLVLSVWMKTLADVQRLEVAIEENIPEVAIADRSLVLRTLKKEGRHLDANGNATGDFVPLPMSSPRAGAPLR</sequence>
<dbReference type="SMART" id="SM00344">
    <property type="entry name" value="HTH_ASNC"/>
    <property type="match status" value="1"/>
</dbReference>
<dbReference type="SUPFAM" id="SSF46785">
    <property type="entry name" value="Winged helix' DNA-binding domain"/>
    <property type="match status" value="1"/>
</dbReference>
<organism evidence="6 7">
    <name type="scientific">Nonomuraea angiospora</name>
    <dbReference type="NCBI Taxonomy" id="46172"/>
    <lineage>
        <taxon>Bacteria</taxon>
        <taxon>Bacillati</taxon>
        <taxon>Actinomycetota</taxon>
        <taxon>Actinomycetes</taxon>
        <taxon>Streptosporangiales</taxon>
        <taxon>Streptosporangiaceae</taxon>
        <taxon>Nonomuraea</taxon>
    </lineage>
</organism>
<dbReference type="Proteomes" id="UP000633509">
    <property type="component" value="Unassembled WGS sequence"/>
</dbReference>
<keyword evidence="3" id="KW-0804">Transcription</keyword>
<dbReference type="RefSeq" id="WP_192787244.1">
    <property type="nucleotide sequence ID" value="NZ_JADBEK010000001.1"/>
</dbReference>
<gene>
    <name evidence="6" type="ORF">H4W80_004981</name>
</gene>
<protein>
    <submittedName>
        <fullName evidence="6">DNA-binding Lrp family transcriptional regulator</fullName>
    </submittedName>
</protein>
<dbReference type="InterPro" id="IPR000485">
    <property type="entry name" value="AsnC-type_HTH_dom"/>
</dbReference>
<dbReference type="Gene3D" id="1.10.10.10">
    <property type="entry name" value="Winged helix-like DNA-binding domain superfamily/Winged helix DNA-binding domain"/>
    <property type="match status" value="2"/>
</dbReference>
<dbReference type="Gene3D" id="3.30.70.920">
    <property type="match status" value="2"/>
</dbReference>
<dbReference type="InterPro" id="IPR011008">
    <property type="entry name" value="Dimeric_a/b-barrel"/>
</dbReference>
<evidence type="ECO:0000313" key="7">
    <source>
        <dbReference type="Proteomes" id="UP000633509"/>
    </source>
</evidence>
<feature type="domain" description="Transcription regulator AsnC/Lrp ligand binding" evidence="4">
    <location>
        <begin position="77"/>
        <end position="143"/>
    </location>
</feature>
<evidence type="ECO:0000259" key="5">
    <source>
        <dbReference type="Pfam" id="PF13404"/>
    </source>
</evidence>